<dbReference type="InterPro" id="IPR013022">
    <property type="entry name" value="Xyl_isomerase-like_TIM-brl"/>
</dbReference>
<feature type="domain" description="Xylose isomerase-like TIM barrel" evidence="1">
    <location>
        <begin position="26"/>
        <end position="261"/>
    </location>
</feature>
<dbReference type="GO" id="GO:0016853">
    <property type="term" value="F:isomerase activity"/>
    <property type="evidence" value="ECO:0007669"/>
    <property type="project" value="UniProtKB-KW"/>
</dbReference>
<proteinExistence type="predicted"/>
<sequence>MIIAKDAPLGLAHFTVLEVPPLDLVSLAARIGYAAVGLRLHPAFPGAPYYTIPVGSNAMREMRERMQGEGVSVYDIEFVIIDPDFAATRLTAILESAGELGARRLSVCGDDPDLGRLEANFAKLCDLAAGFGMGVDLECMAWRQVSSFPEAIRVVEAAGRPNGGALVDALHLSRTGGSPSDLKAVPSQRIRSAQLCDAPATRPGSTEAIIEEARSRRLPPGHGDLPLCELLAMLPDDVCLSVEVPMDSTAPAEARARHVFEATQTLFESCRVQDLQSP</sequence>
<organism evidence="2 3">
    <name type="scientific">Microvirga aerophila</name>
    <dbReference type="NCBI Taxonomy" id="670291"/>
    <lineage>
        <taxon>Bacteria</taxon>
        <taxon>Pseudomonadati</taxon>
        <taxon>Pseudomonadota</taxon>
        <taxon>Alphaproteobacteria</taxon>
        <taxon>Hyphomicrobiales</taxon>
        <taxon>Methylobacteriaceae</taxon>
        <taxon>Microvirga</taxon>
    </lineage>
</organism>
<evidence type="ECO:0000313" key="3">
    <source>
        <dbReference type="Proteomes" id="UP000321085"/>
    </source>
</evidence>
<reference evidence="2 3" key="1">
    <citation type="submission" date="2019-07" db="EMBL/GenBank/DDBJ databases">
        <title>Whole genome shotgun sequence of Microvirga aerophila NBRC 106136.</title>
        <authorList>
            <person name="Hosoyama A."/>
            <person name="Uohara A."/>
            <person name="Ohji S."/>
            <person name="Ichikawa N."/>
        </authorList>
    </citation>
    <scope>NUCLEOTIDE SEQUENCE [LARGE SCALE GENOMIC DNA]</scope>
    <source>
        <strain evidence="2 3">NBRC 106136</strain>
    </source>
</reference>
<dbReference type="InterPro" id="IPR050312">
    <property type="entry name" value="IolE/XylAMocC-like"/>
</dbReference>
<evidence type="ECO:0000259" key="1">
    <source>
        <dbReference type="Pfam" id="PF01261"/>
    </source>
</evidence>
<protein>
    <submittedName>
        <fullName evidence="2">Sugar phosphate isomerase</fullName>
    </submittedName>
</protein>
<dbReference type="PANTHER" id="PTHR12110">
    <property type="entry name" value="HYDROXYPYRUVATE ISOMERASE"/>
    <property type="match status" value="1"/>
</dbReference>
<dbReference type="Gene3D" id="3.20.20.150">
    <property type="entry name" value="Divalent-metal-dependent TIM barrel enzymes"/>
    <property type="match status" value="1"/>
</dbReference>
<accession>A0A512BWE3</accession>
<dbReference type="PANTHER" id="PTHR12110:SF48">
    <property type="entry name" value="BLL3656 PROTEIN"/>
    <property type="match status" value="1"/>
</dbReference>
<dbReference type="RefSeq" id="WP_147021899.1">
    <property type="nucleotide sequence ID" value="NZ_BJYU01000056.1"/>
</dbReference>
<name>A0A512BWE3_9HYPH</name>
<dbReference type="Pfam" id="PF01261">
    <property type="entry name" value="AP_endonuc_2"/>
    <property type="match status" value="1"/>
</dbReference>
<dbReference type="EMBL" id="BJYU01000056">
    <property type="protein sequence ID" value="GEO16167.1"/>
    <property type="molecule type" value="Genomic_DNA"/>
</dbReference>
<dbReference type="SUPFAM" id="SSF51658">
    <property type="entry name" value="Xylose isomerase-like"/>
    <property type="match status" value="1"/>
</dbReference>
<keyword evidence="3" id="KW-1185">Reference proteome</keyword>
<dbReference type="InterPro" id="IPR036237">
    <property type="entry name" value="Xyl_isomerase-like_sf"/>
</dbReference>
<dbReference type="Proteomes" id="UP000321085">
    <property type="component" value="Unassembled WGS sequence"/>
</dbReference>
<evidence type="ECO:0000313" key="2">
    <source>
        <dbReference type="EMBL" id="GEO16167.1"/>
    </source>
</evidence>
<dbReference type="AlphaFoldDB" id="A0A512BWE3"/>
<keyword evidence="2" id="KW-0413">Isomerase</keyword>
<comment type="caution">
    <text evidence="2">The sequence shown here is derived from an EMBL/GenBank/DDBJ whole genome shotgun (WGS) entry which is preliminary data.</text>
</comment>
<gene>
    <name evidence="2" type="ORF">MAE02_38630</name>
</gene>